<proteinExistence type="predicted"/>
<dbReference type="EMBL" id="ML213650">
    <property type="protein sequence ID" value="TFK33334.1"/>
    <property type="molecule type" value="Genomic_DNA"/>
</dbReference>
<sequence>MATHKAELFKEAKNLTIVGSNLSNVAGGRFFMGPGVDAAAAGRLIAAIGAARAQGPSTTASAFEGVTGGTITNLNLDNTAGGTFNFGGKSGKKPQGRTKSRTILSLIFYIVPNIVVPSSKRTEEAAVFCVEA</sequence>
<gene>
    <name evidence="1" type="ORF">BDQ12DRAFT_670349</name>
</gene>
<dbReference type="Proteomes" id="UP000308652">
    <property type="component" value="Unassembled WGS sequence"/>
</dbReference>
<organism evidence="1 2">
    <name type="scientific">Crucibulum laeve</name>
    <dbReference type="NCBI Taxonomy" id="68775"/>
    <lineage>
        <taxon>Eukaryota</taxon>
        <taxon>Fungi</taxon>
        <taxon>Dikarya</taxon>
        <taxon>Basidiomycota</taxon>
        <taxon>Agaricomycotina</taxon>
        <taxon>Agaricomycetes</taxon>
        <taxon>Agaricomycetidae</taxon>
        <taxon>Agaricales</taxon>
        <taxon>Agaricineae</taxon>
        <taxon>Nidulariaceae</taxon>
        <taxon>Crucibulum</taxon>
    </lineage>
</organism>
<keyword evidence="2" id="KW-1185">Reference proteome</keyword>
<accession>A0A5C3LJQ4</accession>
<dbReference type="AlphaFoldDB" id="A0A5C3LJQ4"/>
<protein>
    <submittedName>
        <fullName evidence="1">Uncharacterized protein</fullName>
    </submittedName>
</protein>
<evidence type="ECO:0000313" key="2">
    <source>
        <dbReference type="Proteomes" id="UP000308652"/>
    </source>
</evidence>
<evidence type="ECO:0000313" key="1">
    <source>
        <dbReference type="EMBL" id="TFK33334.1"/>
    </source>
</evidence>
<reference evidence="1 2" key="1">
    <citation type="journal article" date="2019" name="Nat. Ecol. Evol.">
        <title>Megaphylogeny resolves global patterns of mushroom evolution.</title>
        <authorList>
            <person name="Varga T."/>
            <person name="Krizsan K."/>
            <person name="Foldi C."/>
            <person name="Dima B."/>
            <person name="Sanchez-Garcia M."/>
            <person name="Sanchez-Ramirez S."/>
            <person name="Szollosi G.J."/>
            <person name="Szarkandi J.G."/>
            <person name="Papp V."/>
            <person name="Albert L."/>
            <person name="Andreopoulos W."/>
            <person name="Angelini C."/>
            <person name="Antonin V."/>
            <person name="Barry K.W."/>
            <person name="Bougher N.L."/>
            <person name="Buchanan P."/>
            <person name="Buyck B."/>
            <person name="Bense V."/>
            <person name="Catcheside P."/>
            <person name="Chovatia M."/>
            <person name="Cooper J."/>
            <person name="Damon W."/>
            <person name="Desjardin D."/>
            <person name="Finy P."/>
            <person name="Geml J."/>
            <person name="Haridas S."/>
            <person name="Hughes K."/>
            <person name="Justo A."/>
            <person name="Karasinski D."/>
            <person name="Kautmanova I."/>
            <person name="Kiss B."/>
            <person name="Kocsube S."/>
            <person name="Kotiranta H."/>
            <person name="LaButti K.M."/>
            <person name="Lechner B.E."/>
            <person name="Liimatainen K."/>
            <person name="Lipzen A."/>
            <person name="Lukacs Z."/>
            <person name="Mihaltcheva S."/>
            <person name="Morgado L.N."/>
            <person name="Niskanen T."/>
            <person name="Noordeloos M.E."/>
            <person name="Ohm R.A."/>
            <person name="Ortiz-Santana B."/>
            <person name="Ovrebo C."/>
            <person name="Racz N."/>
            <person name="Riley R."/>
            <person name="Savchenko A."/>
            <person name="Shiryaev A."/>
            <person name="Soop K."/>
            <person name="Spirin V."/>
            <person name="Szebenyi C."/>
            <person name="Tomsovsky M."/>
            <person name="Tulloss R.E."/>
            <person name="Uehling J."/>
            <person name="Grigoriev I.V."/>
            <person name="Vagvolgyi C."/>
            <person name="Papp T."/>
            <person name="Martin F.M."/>
            <person name="Miettinen O."/>
            <person name="Hibbett D.S."/>
            <person name="Nagy L.G."/>
        </authorList>
    </citation>
    <scope>NUCLEOTIDE SEQUENCE [LARGE SCALE GENOMIC DNA]</scope>
    <source>
        <strain evidence="1 2">CBS 166.37</strain>
    </source>
</reference>
<name>A0A5C3LJQ4_9AGAR</name>